<dbReference type="SMART" id="SM01209">
    <property type="entry name" value="GARS_A"/>
    <property type="match status" value="1"/>
</dbReference>
<accession>A0ABU0W665</accession>
<dbReference type="PROSITE" id="PS00843">
    <property type="entry name" value="DALA_DALA_LIGASE_1"/>
    <property type="match status" value="1"/>
</dbReference>
<comment type="caution">
    <text evidence="19">The sequence shown here is derived from an EMBL/GenBank/DDBJ whole genome shotgun (WGS) entry which is preliminary data.</text>
</comment>
<dbReference type="Gene3D" id="3.30.1490.20">
    <property type="entry name" value="ATP-grasp fold, A domain"/>
    <property type="match status" value="1"/>
</dbReference>
<dbReference type="SUPFAM" id="SSF52440">
    <property type="entry name" value="PreATP-grasp domain"/>
    <property type="match status" value="1"/>
</dbReference>
<keyword evidence="13 16" id="KW-0573">Peptidoglycan synthesis</keyword>
<evidence type="ECO:0000256" key="4">
    <source>
        <dbReference type="ARBA" id="ARBA00004496"/>
    </source>
</evidence>
<keyword evidence="14 16" id="KW-0961">Cell wall biogenesis/degradation</keyword>
<evidence type="ECO:0000313" key="19">
    <source>
        <dbReference type="EMBL" id="MDQ2069504.1"/>
    </source>
</evidence>
<dbReference type="HAMAP" id="MF_00047">
    <property type="entry name" value="Dala_Dala_lig"/>
    <property type="match status" value="1"/>
</dbReference>
<dbReference type="InterPro" id="IPR011095">
    <property type="entry name" value="Dala_Dala_lig_C"/>
</dbReference>
<keyword evidence="8 16" id="KW-0963">Cytoplasm</keyword>
<keyword evidence="10 17" id="KW-0547">Nucleotide-binding</keyword>
<keyword evidence="9 16" id="KW-0436">Ligase</keyword>
<dbReference type="PIRSF" id="PIRSF039102">
    <property type="entry name" value="Ddl/VanB"/>
    <property type="match status" value="1"/>
</dbReference>
<dbReference type="Proteomes" id="UP001239019">
    <property type="component" value="Unassembled WGS sequence"/>
</dbReference>
<dbReference type="Pfam" id="PF01820">
    <property type="entry name" value="Dala_Dala_lig_N"/>
    <property type="match status" value="1"/>
</dbReference>
<dbReference type="Pfam" id="PF07478">
    <property type="entry name" value="Dala_Dala_lig_C"/>
    <property type="match status" value="1"/>
</dbReference>
<dbReference type="InterPro" id="IPR013815">
    <property type="entry name" value="ATP_grasp_subdomain_1"/>
</dbReference>
<dbReference type="PANTHER" id="PTHR23132">
    <property type="entry name" value="D-ALANINE--D-ALANINE LIGASE"/>
    <property type="match status" value="1"/>
</dbReference>
<comment type="cofactor">
    <cofactor evidence="1">
        <name>Mn(2+)</name>
        <dbReference type="ChEBI" id="CHEBI:29035"/>
    </cofactor>
</comment>
<evidence type="ECO:0000256" key="7">
    <source>
        <dbReference type="ARBA" id="ARBA00012216"/>
    </source>
</evidence>
<evidence type="ECO:0000259" key="18">
    <source>
        <dbReference type="PROSITE" id="PS50975"/>
    </source>
</evidence>
<comment type="function">
    <text evidence="3 16">Cell wall formation.</text>
</comment>
<dbReference type="Gene3D" id="3.40.50.20">
    <property type="match status" value="1"/>
</dbReference>
<evidence type="ECO:0000256" key="3">
    <source>
        <dbReference type="ARBA" id="ARBA00003921"/>
    </source>
</evidence>
<dbReference type="InterPro" id="IPR011127">
    <property type="entry name" value="Dala_Dala_lig_N"/>
</dbReference>
<organism evidence="19 20">
    <name type="scientific">Natronospira bacteriovora</name>
    <dbReference type="NCBI Taxonomy" id="3069753"/>
    <lineage>
        <taxon>Bacteria</taxon>
        <taxon>Pseudomonadati</taxon>
        <taxon>Pseudomonadota</taxon>
        <taxon>Gammaproteobacteria</taxon>
        <taxon>Natronospirales</taxon>
        <taxon>Natronospiraceae</taxon>
        <taxon>Natronospira</taxon>
    </lineage>
</organism>
<protein>
    <recommendedName>
        <fullName evidence="7 16">D-alanine--D-alanine ligase</fullName>
        <ecNumber evidence="7 16">6.3.2.4</ecNumber>
    </recommendedName>
    <alternativeName>
        <fullName evidence="16">D-Ala-D-Ala ligase</fullName>
    </alternativeName>
    <alternativeName>
        <fullName evidence="16">D-alanylalanine synthetase</fullName>
    </alternativeName>
</protein>
<evidence type="ECO:0000256" key="16">
    <source>
        <dbReference type="HAMAP-Rule" id="MF_00047"/>
    </source>
</evidence>
<dbReference type="EMBL" id="JAVDDT010000003">
    <property type="protein sequence ID" value="MDQ2069504.1"/>
    <property type="molecule type" value="Genomic_DNA"/>
</dbReference>
<evidence type="ECO:0000313" key="20">
    <source>
        <dbReference type="Proteomes" id="UP001239019"/>
    </source>
</evidence>
<dbReference type="NCBIfam" id="TIGR01205">
    <property type="entry name" value="D_ala_D_alaTIGR"/>
    <property type="match status" value="1"/>
</dbReference>
<dbReference type="PANTHER" id="PTHR23132:SF23">
    <property type="entry name" value="D-ALANINE--D-ALANINE LIGASE B"/>
    <property type="match status" value="1"/>
</dbReference>
<evidence type="ECO:0000256" key="13">
    <source>
        <dbReference type="ARBA" id="ARBA00022984"/>
    </source>
</evidence>
<evidence type="ECO:0000256" key="11">
    <source>
        <dbReference type="ARBA" id="ARBA00022840"/>
    </source>
</evidence>
<dbReference type="InterPro" id="IPR011761">
    <property type="entry name" value="ATP-grasp"/>
</dbReference>
<evidence type="ECO:0000256" key="9">
    <source>
        <dbReference type="ARBA" id="ARBA00022598"/>
    </source>
</evidence>
<dbReference type="PROSITE" id="PS00844">
    <property type="entry name" value="DALA_DALA_LIGASE_2"/>
    <property type="match status" value="1"/>
</dbReference>
<name>A0ABU0W665_9GAMM</name>
<dbReference type="InterPro" id="IPR000291">
    <property type="entry name" value="D-Ala_lig_Van_CS"/>
</dbReference>
<evidence type="ECO:0000256" key="12">
    <source>
        <dbReference type="ARBA" id="ARBA00022960"/>
    </source>
</evidence>
<sequence length="314" mass="33423">MADARISRLGRVAVLLGGDSAERAVSLRSGAAVLDALRSRGVDAHALDPAEDGLAPLLAGDFDRAFIVLHGRGGEDGSMQGALETLGIPYTGSGVLGSALAMDKLRSKRIWQGQQLPTPPYAVARGEADLTSAAETVGFPMFVKPSREGSSIGMSRVDDRAALDAAWREAAALDEQVLIERFVDGPEYTAAILGDRVLPMIRLETPNTFYDYQAKYESDSTLYHCPCGLDAEREAALATLCLSAFEAVAASGWGRVDFMLDADGRPWLLEVNTVPGMTDHSLVPMAAAADGIPFDELVLRILETSLEQTREGAA</sequence>
<dbReference type="SUPFAM" id="SSF56059">
    <property type="entry name" value="Glutathione synthetase ATP-binding domain-like"/>
    <property type="match status" value="1"/>
</dbReference>
<comment type="cofactor">
    <cofactor evidence="2">
        <name>Mg(2+)</name>
        <dbReference type="ChEBI" id="CHEBI:18420"/>
    </cofactor>
</comment>
<keyword evidence="11 17" id="KW-0067">ATP-binding</keyword>
<gene>
    <name evidence="16" type="primary">ddl</name>
    <name evidence="19" type="ORF">RBH19_06440</name>
</gene>
<evidence type="ECO:0000256" key="1">
    <source>
        <dbReference type="ARBA" id="ARBA00001936"/>
    </source>
</evidence>
<evidence type="ECO:0000256" key="10">
    <source>
        <dbReference type="ARBA" id="ARBA00022741"/>
    </source>
</evidence>
<evidence type="ECO:0000256" key="2">
    <source>
        <dbReference type="ARBA" id="ARBA00001946"/>
    </source>
</evidence>
<evidence type="ECO:0000256" key="6">
    <source>
        <dbReference type="ARBA" id="ARBA00010871"/>
    </source>
</evidence>
<dbReference type="InterPro" id="IPR005905">
    <property type="entry name" value="D_ala_D_ala"/>
</dbReference>
<keyword evidence="12 16" id="KW-0133">Cell shape</keyword>
<proteinExistence type="inferred from homology"/>
<comment type="pathway">
    <text evidence="5 16">Cell wall biogenesis; peptidoglycan biosynthesis.</text>
</comment>
<dbReference type="RefSeq" id="WP_306728005.1">
    <property type="nucleotide sequence ID" value="NZ_JAVDDT010000003.1"/>
</dbReference>
<keyword evidence="20" id="KW-1185">Reference proteome</keyword>
<comment type="similarity">
    <text evidence="6 16">Belongs to the D-alanine--D-alanine ligase family.</text>
</comment>
<feature type="domain" description="ATP-grasp" evidence="18">
    <location>
        <begin position="108"/>
        <end position="303"/>
    </location>
</feature>
<evidence type="ECO:0000256" key="17">
    <source>
        <dbReference type="PROSITE-ProRule" id="PRU00409"/>
    </source>
</evidence>
<dbReference type="InterPro" id="IPR016185">
    <property type="entry name" value="PreATP-grasp_dom_sf"/>
</dbReference>
<evidence type="ECO:0000256" key="14">
    <source>
        <dbReference type="ARBA" id="ARBA00023316"/>
    </source>
</evidence>
<dbReference type="Gene3D" id="3.30.470.20">
    <property type="entry name" value="ATP-grasp fold, B domain"/>
    <property type="match status" value="1"/>
</dbReference>
<dbReference type="EC" id="6.3.2.4" evidence="7 16"/>
<comment type="catalytic activity">
    <reaction evidence="15 16">
        <text>2 D-alanine + ATP = D-alanyl-D-alanine + ADP + phosphate + H(+)</text>
        <dbReference type="Rhea" id="RHEA:11224"/>
        <dbReference type="ChEBI" id="CHEBI:15378"/>
        <dbReference type="ChEBI" id="CHEBI:30616"/>
        <dbReference type="ChEBI" id="CHEBI:43474"/>
        <dbReference type="ChEBI" id="CHEBI:57416"/>
        <dbReference type="ChEBI" id="CHEBI:57822"/>
        <dbReference type="ChEBI" id="CHEBI:456216"/>
        <dbReference type="EC" id="6.3.2.4"/>
    </reaction>
</comment>
<evidence type="ECO:0000256" key="8">
    <source>
        <dbReference type="ARBA" id="ARBA00022490"/>
    </source>
</evidence>
<evidence type="ECO:0000256" key="15">
    <source>
        <dbReference type="ARBA" id="ARBA00047614"/>
    </source>
</evidence>
<reference evidence="19 20" key="1">
    <citation type="submission" date="2023-08" db="EMBL/GenBank/DDBJ databases">
        <title>Whole-genome sequencing of halo(alkali)philic microorganisms from hypersaline lakes.</title>
        <authorList>
            <person name="Sorokin D.Y."/>
            <person name="Abbas B."/>
            <person name="Merkel A.Y."/>
        </authorList>
    </citation>
    <scope>NUCLEOTIDE SEQUENCE [LARGE SCALE GENOMIC DNA]</scope>
    <source>
        <strain evidence="19 20">AB-CW4</strain>
    </source>
</reference>
<dbReference type="GO" id="GO:0008716">
    <property type="term" value="F:D-alanine-D-alanine ligase activity"/>
    <property type="evidence" value="ECO:0007669"/>
    <property type="project" value="UniProtKB-EC"/>
</dbReference>
<dbReference type="PROSITE" id="PS50975">
    <property type="entry name" value="ATP_GRASP"/>
    <property type="match status" value="1"/>
</dbReference>
<comment type="subcellular location">
    <subcellularLocation>
        <location evidence="4 16">Cytoplasm</location>
    </subcellularLocation>
</comment>
<evidence type="ECO:0000256" key="5">
    <source>
        <dbReference type="ARBA" id="ARBA00004752"/>
    </source>
</evidence>
<dbReference type="NCBIfam" id="NF002378">
    <property type="entry name" value="PRK01372.1"/>
    <property type="match status" value="1"/>
</dbReference>